<proteinExistence type="predicted"/>
<gene>
    <name evidence="2" type="ORF">GB2207_04347</name>
</gene>
<dbReference type="Gene3D" id="3.10.450.50">
    <property type="match status" value="1"/>
</dbReference>
<keyword evidence="3" id="KW-1185">Reference proteome</keyword>
<dbReference type="Proteomes" id="UP000005555">
    <property type="component" value="Unassembled WGS sequence"/>
</dbReference>
<evidence type="ECO:0000259" key="1">
    <source>
        <dbReference type="Pfam" id="PF13577"/>
    </source>
</evidence>
<reference evidence="2 3" key="1">
    <citation type="submission" date="2006-03" db="EMBL/GenBank/DDBJ databases">
        <authorList>
            <person name="Giovannoni S.J."/>
            <person name="Cho J.-C."/>
            <person name="Ferriera S."/>
            <person name="Johnson J."/>
            <person name="Kravitz S."/>
            <person name="Halpern A."/>
            <person name="Remington K."/>
            <person name="Beeson K."/>
            <person name="Tran B."/>
            <person name="Rogers Y.-H."/>
            <person name="Friedman R."/>
            <person name="Venter J.C."/>
        </authorList>
    </citation>
    <scope>NUCLEOTIDE SEQUENCE [LARGE SCALE GENOMIC DNA]</scope>
    <source>
        <strain evidence="2 3">HTCC2207</strain>
    </source>
</reference>
<comment type="caution">
    <text evidence="2">The sequence shown here is derived from an EMBL/GenBank/DDBJ whole genome shotgun (WGS) entry which is preliminary data.</text>
</comment>
<accession>Q1YS67</accession>
<dbReference type="eggNOG" id="COG4319">
    <property type="taxonomic scope" value="Bacteria"/>
</dbReference>
<name>Q1YS67_9GAMM</name>
<evidence type="ECO:0000313" key="3">
    <source>
        <dbReference type="Proteomes" id="UP000005555"/>
    </source>
</evidence>
<dbReference type="STRING" id="314287.GB2207_04347"/>
<dbReference type="AlphaFoldDB" id="Q1YS67"/>
<dbReference type="InterPro" id="IPR037401">
    <property type="entry name" value="SnoaL-like"/>
</dbReference>
<organism evidence="2 3">
    <name type="scientific">gamma proteobacterium HTCC2207</name>
    <dbReference type="NCBI Taxonomy" id="314287"/>
    <lineage>
        <taxon>Bacteria</taxon>
        <taxon>Pseudomonadati</taxon>
        <taxon>Pseudomonadota</taxon>
        <taxon>Gammaproteobacteria</taxon>
        <taxon>Cellvibrionales</taxon>
        <taxon>Porticoccaceae</taxon>
        <taxon>SAR92 clade</taxon>
    </lineage>
</organism>
<dbReference type="Pfam" id="PF13577">
    <property type="entry name" value="SnoaL_4"/>
    <property type="match status" value="1"/>
</dbReference>
<dbReference type="EMBL" id="AAPI01000004">
    <property type="protein sequence ID" value="EAS46828.1"/>
    <property type="molecule type" value="Genomic_DNA"/>
</dbReference>
<dbReference type="HOGENOM" id="CLU_106738_10_2_6"/>
<sequence length="151" mass="16721">MKSLEQRIQTLEDRQALQERVSSYLIALDDAADLEQLLSHFTEDAVFDMTALEYQIFEGMAALRELFAGAFASMSHSAHYATNFKIDSLDQDTAAARTHVIGMGVPAAAASAPESKGSESVLFYVQYHLEFARINDSWKISSLRGQPLMPS</sequence>
<evidence type="ECO:0000313" key="2">
    <source>
        <dbReference type="EMBL" id="EAS46828.1"/>
    </source>
</evidence>
<dbReference type="InterPro" id="IPR032710">
    <property type="entry name" value="NTF2-like_dom_sf"/>
</dbReference>
<dbReference type="SUPFAM" id="SSF54427">
    <property type="entry name" value="NTF2-like"/>
    <property type="match status" value="1"/>
</dbReference>
<feature type="domain" description="SnoaL-like" evidence="1">
    <location>
        <begin position="9"/>
        <end position="144"/>
    </location>
</feature>
<protein>
    <recommendedName>
        <fullName evidence="1">SnoaL-like domain-containing protein</fullName>
    </recommendedName>
</protein>